<dbReference type="Pfam" id="PF07593">
    <property type="entry name" value="UnbV_ASPIC"/>
    <property type="match status" value="1"/>
</dbReference>
<protein>
    <submittedName>
        <fullName evidence="3">CRTAC1 family protein</fullName>
    </submittedName>
</protein>
<accession>A0A7G5GQW9</accession>
<dbReference type="PANTHER" id="PTHR16026:SF0">
    <property type="entry name" value="CARTILAGE ACIDIC PROTEIN 1"/>
    <property type="match status" value="1"/>
</dbReference>
<dbReference type="InterPro" id="IPR011990">
    <property type="entry name" value="TPR-like_helical_dom_sf"/>
</dbReference>
<proteinExistence type="predicted"/>
<evidence type="ECO:0000313" key="4">
    <source>
        <dbReference type="Proteomes" id="UP000515369"/>
    </source>
</evidence>
<dbReference type="AlphaFoldDB" id="A0A7G5GQW9"/>
<dbReference type="EMBL" id="CP059732">
    <property type="protein sequence ID" value="QMW01261.1"/>
    <property type="molecule type" value="Genomic_DNA"/>
</dbReference>
<dbReference type="InterPro" id="IPR027039">
    <property type="entry name" value="Crtac1"/>
</dbReference>
<dbReference type="InterPro" id="IPR011519">
    <property type="entry name" value="UnbV_ASPIC"/>
</dbReference>
<dbReference type="KEGG" id="sfol:H3H32_25305"/>
<dbReference type="InterPro" id="IPR013517">
    <property type="entry name" value="FG-GAP"/>
</dbReference>
<gene>
    <name evidence="3" type="ORF">H3H32_25305</name>
</gene>
<dbReference type="RefSeq" id="WP_182458544.1">
    <property type="nucleotide sequence ID" value="NZ_CP059732.1"/>
</dbReference>
<dbReference type="Gene3D" id="1.25.40.10">
    <property type="entry name" value="Tetratricopeptide repeat domain"/>
    <property type="match status" value="1"/>
</dbReference>
<name>A0A7G5GQW9_9BACT</name>
<dbReference type="SUPFAM" id="SSF48452">
    <property type="entry name" value="TPR-like"/>
    <property type="match status" value="1"/>
</dbReference>
<organism evidence="3 4">
    <name type="scientific">Spirosoma foliorum</name>
    <dbReference type="NCBI Taxonomy" id="2710596"/>
    <lineage>
        <taxon>Bacteria</taxon>
        <taxon>Pseudomonadati</taxon>
        <taxon>Bacteroidota</taxon>
        <taxon>Cytophagia</taxon>
        <taxon>Cytophagales</taxon>
        <taxon>Cytophagaceae</taxon>
        <taxon>Spirosoma</taxon>
    </lineage>
</organism>
<keyword evidence="1" id="KW-0732">Signal</keyword>
<keyword evidence="4" id="KW-1185">Reference proteome</keyword>
<dbReference type="PANTHER" id="PTHR16026">
    <property type="entry name" value="CARTILAGE ACIDIC PROTEIN 1"/>
    <property type="match status" value="1"/>
</dbReference>
<evidence type="ECO:0000256" key="1">
    <source>
        <dbReference type="ARBA" id="ARBA00022729"/>
    </source>
</evidence>
<dbReference type="Proteomes" id="UP000515369">
    <property type="component" value="Chromosome"/>
</dbReference>
<dbReference type="Gene3D" id="2.130.10.130">
    <property type="entry name" value="Integrin alpha, N-terminal"/>
    <property type="match status" value="2"/>
</dbReference>
<sequence>MKKLLYGLIGLATLLIIVAGYYSKKPTSQEQMVHLLDQVNYKFKDYRNDFSPESQLAHMDSTTEQSGPIEGAMFTKANTLMKLGEEEKAIVVLESLEKIIKKDNATARRLVLGELAMAYLRLGEQTNCVAKHSAESCILPIQGSGIHSNQTGSKKAIALYESLLNEYPDDVESRWLLNLAYMTLGQYPKQVPKAWLIPNMVDTTHQINPFQDVAKSLKLDVNNMAGGVVVEDFDHDGYLDVALSAWGLDEPMHYFKNNANGTFSDLSEASGLHQITGGLNMMQTDYNNDGFADIFVLRGAWQGAFGEQPNSLLRNNGDGTFTDVTIPAGLLSFHPTQTATWNDFNNDGWVDVFIGNETSNSFQTGAGKMHPCELYLNNGDGTFKEVANLANCNIVGYVKGVTSGDYDHDGWKDLFLSTVDGNRYLLKNKGLRDKMVHFEDVSLEAGLRKETGNSFTTWFWDYDNDGWLDIFVCDYTFQGSLAFYEASEALHKPIGQAGTIYLYHNNQNGTFTNVSAEADLQKTTFSMGGNFGDINNDGFLDMYLGSGNPNYKSLVPNKLYLSQGGKSFADVTAPGRVGHLQKGHGVSFADMDNDGDQDIYIEMGGAYVGDGYQNAFYLNPGQNTNNWICFNLTGTKANRLAIGSQVKLTFRENGIKRTIYRDVNSGGSFGASPLRREIGIGRATIIDEIEIRWHGSKTVQVFRNVKPNQFLSITEGSNTLNRVALKTLNFSKEVAPICRTPVASAAATVNRKSN</sequence>
<dbReference type="Pfam" id="PF13517">
    <property type="entry name" value="FG-GAP_3"/>
    <property type="match status" value="3"/>
</dbReference>
<reference evidence="3 4" key="1">
    <citation type="submission" date="2020-07" db="EMBL/GenBank/DDBJ databases">
        <title>Spirosoma foliorum sp. nov., isolated from the leaves on the Nejang mountain Korea, Republic of.</title>
        <authorList>
            <person name="Ho H."/>
            <person name="Lee Y.-J."/>
            <person name="Nurcahyanto D.-A."/>
            <person name="Kim S.-G."/>
        </authorList>
    </citation>
    <scope>NUCLEOTIDE SEQUENCE [LARGE SCALE GENOMIC DNA]</scope>
    <source>
        <strain evidence="3 4">PL0136</strain>
    </source>
</reference>
<evidence type="ECO:0000313" key="3">
    <source>
        <dbReference type="EMBL" id="QMW01261.1"/>
    </source>
</evidence>
<evidence type="ECO:0000259" key="2">
    <source>
        <dbReference type="Pfam" id="PF07593"/>
    </source>
</evidence>
<dbReference type="SUPFAM" id="SSF69318">
    <property type="entry name" value="Integrin alpha N-terminal domain"/>
    <property type="match status" value="1"/>
</dbReference>
<dbReference type="InterPro" id="IPR028994">
    <property type="entry name" value="Integrin_alpha_N"/>
</dbReference>
<feature type="domain" description="ASPIC/UnbV" evidence="2">
    <location>
        <begin position="641"/>
        <end position="711"/>
    </location>
</feature>